<keyword evidence="2" id="KW-1185">Reference proteome</keyword>
<organism evidence="1 2">
    <name type="scientific">Comamonas nitrativorans</name>
    <dbReference type="NCBI Taxonomy" id="108437"/>
    <lineage>
        <taxon>Bacteria</taxon>
        <taxon>Pseudomonadati</taxon>
        <taxon>Pseudomonadota</taxon>
        <taxon>Betaproteobacteria</taxon>
        <taxon>Burkholderiales</taxon>
        <taxon>Comamonadaceae</taxon>
        <taxon>Comamonas</taxon>
    </lineage>
</organism>
<name>A0ABV9GTN8_9BURK</name>
<dbReference type="Proteomes" id="UP001595967">
    <property type="component" value="Unassembled WGS sequence"/>
</dbReference>
<gene>
    <name evidence="1" type="ORF">ACFO3A_04180</name>
</gene>
<sequence length="108" mass="11287">MYQFGGQCFKTKTQANTARASAESGKVLEHAGQAHLVTVTAVDETAVTYTLQPLSGGVPTIIQAPQQPLDCQLLTAEDGALIGSSIAAGWLVIYGILSLLNARVENDA</sequence>
<protein>
    <submittedName>
        <fullName evidence="1">Uncharacterized protein</fullName>
    </submittedName>
</protein>
<proteinExistence type="predicted"/>
<evidence type="ECO:0000313" key="2">
    <source>
        <dbReference type="Proteomes" id="UP001595967"/>
    </source>
</evidence>
<reference evidence="2" key="1">
    <citation type="journal article" date="2019" name="Int. J. Syst. Evol. Microbiol.">
        <title>The Global Catalogue of Microorganisms (GCM) 10K type strain sequencing project: providing services to taxonomists for standard genome sequencing and annotation.</title>
        <authorList>
            <consortium name="The Broad Institute Genomics Platform"/>
            <consortium name="The Broad Institute Genome Sequencing Center for Infectious Disease"/>
            <person name="Wu L."/>
            <person name="Ma J."/>
        </authorList>
    </citation>
    <scope>NUCLEOTIDE SEQUENCE [LARGE SCALE GENOMIC DNA]</scope>
    <source>
        <strain evidence="2">JCM 11650</strain>
    </source>
</reference>
<comment type="caution">
    <text evidence="1">The sequence shown here is derived from an EMBL/GenBank/DDBJ whole genome shotgun (WGS) entry which is preliminary data.</text>
</comment>
<dbReference type="RefSeq" id="WP_377724238.1">
    <property type="nucleotide sequence ID" value="NZ_JBHSEW010000002.1"/>
</dbReference>
<accession>A0ABV9GTN8</accession>
<evidence type="ECO:0000313" key="1">
    <source>
        <dbReference type="EMBL" id="MFC4621407.1"/>
    </source>
</evidence>
<dbReference type="EMBL" id="JBHSEW010000002">
    <property type="protein sequence ID" value="MFC4621407.1"/>
    <property type="molecule type" value="Genomic_DNA"/>
</dbReference>